<dbReference type="GO" id="GO:0003677">
    <property type="term" value="F:DNA binding"/>
    <property type="evidence" value="ECO:0007669"/>
    <property type="project" value="InterPro"/>
</dbReference>
<dbReference type="InterPro" id="IPR036390">
    <property type="entry name" value="WH_DNA-bd_sf"/>
</dbReference>
<accession>A0AAW6H6T8</accession>
<feature type="non-terminal residue" evidence="2">
    <location>
        <position position="1"/>
    </location>
</feature>
<dbReference type="InterPro" id="IPR012318">
    <property type="entry name" value="HTH_CRP"/>
</dbReference>
<gene>
    <name evidence="2" type="ORF">POZ10_22525</name>
</gene>
<dbReference type="Pfam" id="PF13545">
    <property type="entry name" value="HTH_Crp_2"/>
    <property type="match status" value="1"/>
</dbReference>
<dbReference type="AlphaFoldDB" id="A0AAW6H6T8"/>
<dbReference type="PROSITE" id="PS51063">
    <property type="entry name" value="HTH_CRP_2"/>
    <property type="match status" value="1"/>
</dbReference>
<sequence>GNFILTHIERPSGRKILKIKMEELAQVVNDTRMGVSRALNSMQEKGLLELHRGEMMIPDAEKLL</sequence>
<name>A0AAW6H6T8_BACUN</name>
<dbReference type="EMBL" id="JAQNSI010000624">
    <property type="protein sequence ID" value="MDC1903388.1"/>
    <property type="molecule type" value="Genomic_DNA"/>
</dbReference>
<feature type="domain" description="HTH crp-type" evidence="1">
    <location>
        <begin position="1"/>
        <end position="61"/>
    </location>
</feature>
<evidence type="ECO:0000259" key="1">
    <source>
        <dbReference type="PROSITE" id="PS51063"/>
    </source>
</evidence>
<comment type="caution">
    <text evidence="2">The sequence shown here is derived from an EMBL/GenBank/DDBJ whole genome shotgun (WGS) entry which is preliminary data.</text>
</comment>
<dbReference type="Gene3D" id="2.60.120.10">
    <property type="entry name" value="Jelly Rolls"/>
    <property type="match status" value="1"/>
</dbReference>
<dbReference type="InterPro" id="IPR014710">
    <property type="entry name" value="RmlC-like_jellyroll"/>
</dbReference>
<proteinExistence type="predicted"/>
<dbReference type="GO" id="GO:0006355">
    <property type="term" value="P:regulation of DNA-templated transcription"/>
    <property type="evidence" value="ECO:0007669"/>
    <property type="project" value="InterPro"/>
</dbReference>
<evidence type="ECO:0000313" key="3">
    <source>
        <dbReference type="Proteomes" id="UP001222603"/>
    </source>
</evidence>
<protein>
    <submittedName>
        <fullName evidence="2">Helix-turn-helix domain-containing protein</fullName>
    </submittedName>
</protein>
<organism evidence="2 3">
    <name type="scientific">Bacteroides uniformis</name>
    <dbReference type="NCBI Taxonomy" id="820"/>
    <lineage>
        <taxon>Bacteria</taxon>
        <taxon>Pseudomonadati</taxon>
        <taxon>Bacteroidota</taxon>
        <taxon>Bacteroidia</taxon>
        <taxon>Bacteroidales</taxon>
        <taxon>Bacteroidaceae</taxon>
        <taxon>Bacteroides</taxon>
    </lineage>
</organism>
<dbReference type="Proteomes" id="UP001222603">
    <property type="component" value="Unassembled WGS sequence"/>
</dbReference>
<dbReference type="SUPFAM" id="SSF46785">
    <property type="entry name" value="Winged helix' DNA-binding domain"/>
    <property type="match status" value="1"/>
</dbReference>
<reference evidence="2" key="1">
    <citation type="submission" date="2022-10" db="EMBL/GenBank/DDBJ databases">
        <title>Human gut microbiome strain richness.</title>
        <authorList>
            <person name="Chen-Liaw A."/>
        </authorList>
    </citation>
    <scope>NUCLEOTIDE SEQUENCE</scope>
    <source>
        <strain evidence="2">1001713st1_F9_1001713B170221_170320</strain>
    </source>
</reference>
<evidence type="ECO:0000313" key="2">
    <source>
        <dbReference type="EMBL" id="MDC1903388.1"/>
    </source>
</evidence>
<dbReference type="RefSeq" id="WP_272202239.1">
    <property type="nucleotide sequence ID" value="NZ_JAQNSI010000624.1"/>
</dbReference>